<sequence>MSDNREKLIRLLAVEDTAMVNLKATSSAKKLAASRQRLLNHIKEVAKSGDLQDMISTEKEIITNDLERHSNSTIMEGSLKAAINEMSVIQKHLAIVDDPQKYKAVDEAHSLLKNRQRGVCPWTKHAKASKAILRVW</sequence>
<evidence type="ECO:0000313" key="1">
    <source>
        <dbReference type="EMBL" id="SUO91914.1"/>
    </source>
</evidence>
<evidence type="ECO:0000313" key="2">
    <source>
        <dbReference type="Proteomes" id="UP000254575"/>
    </source>
</evidence>
<dbReference type="RefSeq" id="WP_218564509.1">
    <property type="nucleotide sequence ID" value="NZ_UHIA01000003.1"/>
</dbReference>
<name>A0A380MIH3_9GAMM</name>
<dbReference type="Proteomes" id="UP000254575">
    <property type="component" value="Unassembled WGS sequence"/>
</dbReference>
<keyword evidence="2" id="KW-1185">Reference proteome</keyword>
<dbReference type="EMBL" id="UHIA01000003">
    <property type="protein sequence ID" value="SUO91914.1"/>
    <property type="molecule type" value="Genomic_DNA"/>
</dbReference>
<protein>
    <submittedName>
        <fullName evidence="1">Uncharacterized protein</fullName>
    </submittedName>
</protein>
<proteinExistence type="predicted"/>
<gene>
    <name evidence="1" type="ORF">NCTC10717_00304</name>
</gene>
<accession>A0A380MIH3</accession>
<organism evidence="1 2">
    <name type="scientific">Suttonella indologenes</name>
    <dbReference type="NCBI Taxonomy" id="13276"/>
    <lineage>
        <taxon>Bacteria</taxon>
        <taxon>Pseudomonadati</taxon>
        <taxon>Pseudomonadota</taxon>
        <taxon>Gammaproteobacteria</taxon>
        <taxon>Cardiobacteriales</taxon>
        <taxon>Cardiobacteriaceae</taxon>
        <taxon>Suttonella</taxon>
    </lineage>
</organism>
<dbReference type="AlphaFoldDB" id="A0A380MIH3"/>
<reference evidence="1 2" key="1">
    <citation type="submission" date="2018-06" db="EMBL/GenBank/DDBJ databases">
        <authorList>
            <consortium name="Pathogen Informatics"/>
            <person name="Doyle S."/>
        </authorList>
    </citation>
    <scope>NUCLEOTIDE SEQUENCE [LARGE SCALE GENOMIC DNA]</scope>
    <source>
        <strain evidence="1 2">NCTC10717</strain>
    </source>
</reference>